<feature type="domain" description="GST N-terminal" evidence="2">
    <location>
        <begin position="23"/>
        <end position="113"/>
    </location>
</feature>
<dbReference type="GO" id="GO:0045174">
    <property type="term" value="F:glutathione dehydrogenase (ascorbate) activity"/>
    <property type="evidence" value="ECO:0007669"/>
    <property type="project" value="UniProtKB-ARBA"/>
</dbReference>
<dbReference type="Pfam" id="PF13410">
    <property type="entry name" value="GST_C_2"/>
    <property type="match status" value="1"/>
</dbReference>
<dbReference type="SFLD" id="SFLDS00019">
    <property type="entry name" value="Glutathione_Transferase_(cytos"/>
    <property type="match status" value="1"/>
</dbReference>
<dbReference type="Gene3D" id="1.20.1050.10">
    <property type="match status" value="1"/>
</dbReference>
<organism evidence="4">
    <name type="scientific">Noctiluca scintillans</name>
    <name type="common">Sea sparkle</name>
    <name type="synonym">Red tide dinoflagellate</name>
    <dbReference type="NCBI Taxonomy" id="2966"/>
    <lineage>
        <taxon>Eukaryota</taxon>
        <taxon>Sar</taxon>
        <taxon>Alveolata</taxon>
        <taxon>Dinophyceae</taxon>
        <taxon>Noctilucales</taxon>
        <taxon>Noctilucaceae</taxon>
        <taxon>Noctiluca</taxon>
    </lineage>
</organism>
<dbReference type="InterPro" id="IPR010987">
    <property type="entry name" value="Glutathione-S-Trfase_C-like"/>
</dbReference>
<dbReference type="PANTHER" id="PTHR43968:SF6">
    <property type="entry name" value="GLUTATHIONE S-TRANSFERASE OMEGA"/>
    <property type="match status" value="1"/>
</dbReference>
<dbReference type="InterPro" id="IPR036282">
    <property type="entry name" value="Glutathione-S-Trfase_C_sf"/>
</dbReference>
<dbReference type="InterPro" id="IPR036249">
    <property type="entry name" value="Thioredoxin-like_sf"/>
</dbReference>
<name>A0A7S1FHH4_NOCSC</name>
<keyword evidence="1" id="KW-0560">Oxidoreductase</keyword>
<dbReference type="InterPro" id="IPR004045">
    <property type="entry name" value="Glutathione_S-Trfase_N"/>
</dbReference>
<evidence type="ECO:0000259" key="2">
    <source>
        <dbReference type="PROSITE" id="PS50404"/>
    </source>
</evidence>
<dbReference type="InterPro" id="IPR005442">
    <property type="entry name" value="GST_omega"/>
</dbReference>
<dbReference type="SUPFAM" id="SSF52833">
    <property type="entry name" value="Thioredoxin-like"/>
    <property type="match status" value="1"/>
</dbReference>
<dbReference type="InterPro" id="IPR040079">
    <property type="entry name" value="Glutathione_S-Trfase"/>
</dbReference>
<reference evidence="4" key="1">
    <citation type="submission" date="2021-01" db="EMBL/GenBank/DDBJ databases">
        <authorList>
            <person name="Corre E."/>
            <person name="Pelletier E."/>
            <person name="Niang G."/>
            <person name="Scheremetjew M."/>
            <person name="Finn R."/>
            <person name="Kale V."/>
            <person name="Holt S."/>
            <person name="Cochrane G."/>
            <person name="Meng A."/>
            <person name="Brown T."/>
            <person name="Cohen L."/>
        </authorList>
    </citation>
    <scope>NUCLEOTIDE SEQUENCE</scope>
</reference>
<accession>A0A7S1FHH4</accession>
<dbReference type="PRINTS" id="PR01625">
    <property type="entry name" value="GSTRNSFRASEO"/>
</dbReference>
<dbReference type="AlphaFoldDB" id="A0A7S1FHH4"/>
<dbReference type="GO" id="GO:0005737">
    <property type="term" value="C:cytoplasm"/>
    <property type="evidence" value="ECO:0007669"/>
    <property type="project" value="InterPro"/>
</dbReference>
<dbReference type="InterPro" id="IPR050983">
    <property type="entry name" value="GST_Omega/HSP26"/>
</dbReference>
<evidence type="ECO:0000256" key="1">
    <source>
        <dbReference type="ARBA" id="ARBA00023002"/>
    </source>
</evidence>
<proteinExistence type="predicted"/>
<dbReference type="PANTHER" id="PTHR43968">
    <property type="match status" value="1"/>
</dbReference>
<evidence type="ECO:0000313" key="4">
    <source>
        <dbReference type="EMBL" id="CAD8868015.1"/>
    </source>
</evidence>
<dbReference type="SFLD" id="SFLDG00358">
    <property type="entry name" value="Main_(cytGST)"/>
    <property type="match status" value="1"/>
</dbReference>
<dbReference type="PROSITE" id="PS50404">
    <property type="entry name" value="GST_NTER"/>
    <property type="match status" value="1"/>
</dbReference>
<dbReference type="Pfam" id="PF13417">
    <property type="entry name" value="GST_N_3"/>
    <property type="match status" value="1"/>
</dbReference>
<dbReference type="SUPFAM" id="SSF47616">
    <property type="entry name" value="GST C-terminal domain-like"/>
    <property type="match status" value="1"/>
</dbReference>
<dbReference type="GO" id="GO:0004364">
    <property type="term" value="F:glutathione transferase activity"/>
    <property type="evidence" value="ECO:0007669"/>
    <property type="project" value="InterPro"/>
</dbReference>
<feature type="domain" description="GST C-terminal" evidence="3">
    <location>
        <begin position="118"/>
        <end position="264"/>
    </location>
</feature>
<gene>
    <name evidence="4" type="ORF">NSCI0253_LOCUS42371</name>
</gene>
<evidence type="ECO:0008006" key="5">
    <source>
        <dbReference type="Google" id="ProtNLM"/>
    </source>
</evidence>
<dbReference type="Gene3D" id="3.40.30.10">
    <property type="entry name" value="Glutaredoxin"/>
    <property type="match status" value="1"/>
</dbReference>
<sequence>MVATHVEPTGLATIAERSNNITLPVKFFSSWTCPYSQRVWIGLEEKGADYQWVEVDLLEGKTPRTLDQLSQLFPDFVACSPDGHLPALDNRAEYVFDSGVLLEYVQEAFPGPPLLPKSPYLRARVRLWAAHVDKHIVPHFDTLLSSQEHSVRAESRRRLLDGLAAWEAAMAPVEDGPFFLGDDFSLADIALAPWWQRMCTVLRAYRKFDPSATPRLQTWYEAILARPSFRNTVVDVERLIEQHADCADSASVDLSDNRFRRKPMRRGGGH</sequence>
<dbReference type="PROSITE" id="PS50405">
    <property type="entry name" value="GST_CTER"/>
    <property type="match status" value="1"/>
</dbReference>
<dbReference type="EMBL" id="HBFQ01059912">
    <property type="protein sequence ID" value="CAD8868015.1"/>
    <property type="molecule type" value="Transcribed_RNA"/>
</dbReference>
<protein>
    <recommendedName>
        <fullName evidence="5">Glutathione S-transferase</fullName>
    </recommendedName>
</protein>
<evidence type="ECO:0000259" key="3">
    <source>
        <dbReference type="PROSITE" id="PS50405"/>
    </source>
</evidence>
<dbReference type="CDD" id="cd00570">
    <property type="entry name" value="GST_N_family"/>
    <property type="match status" value="1"/>
</dbReference>